<evidence type="ECO:0000256" key="1">
    <source>
        <dbReference type="SAM" id="MobiDB-lite"/>
    </source>
</evidence>
<dbReference type="EMBL" id="HBUF01454651">
    <property type="protein sequence ID" value="CAG6743822.1"/>
    <property type="molecule type" value="Transcribed_RNA"/>
</dbReference>
<evidence type="ECO:0000313" key="2">
    <source>
        <dbReference type="EMBL" id="CAG6743821.1"/>
    </source>
</evidence>
<reference evidence="2" key="1">
    <citation type="submission" date="2021-05" db="EMBL/GenBank/DDBJ databases">
        <authorList>
            <person name="Alioto T."/>
            <person name="Alioto T."/>
            <person name="Gomez Garrido J."/>
        </authorList>
    </citation>
    <scope>NUCLEOTIDE SEQUENCE</scope>
</reference>
<name>A0A8D8ZCH0_9HEMI</name>
<dbReference type="AlphaFoldDB" id="A0A8D8ZCH0"/>
<protein>
    <submittedName>
        <fullName evidence="2">Uncharacterized protein</fullName>
    </submittedName>
</protein>
<feature type="compositionally biased region" description="Basic residues" evidence="1">
    <location>
        <begin position="113"/>
        <end position="139"/>
    </location>
</feature>
<dbReference type="EMBL" id="HBUF01454650">
    <property type="protein sequence ID" value="CAG6743821.1"/>
    <property type="molecule type" value="Transcribed_RNA"/>
</dbReference>
<proteinExistence type="predicted"/>
<organism evidence="2">
    <name type="scientific">Cacopsylla melanoneura</name>
    <dbReference type="NCBI Taxonomy" id="428564"/>
    <lineage>
        <taxon>Eukaryota</taxon>
        <taxon>Metazoa</taxon>
        <taxon>Ecdysozoa</taxon>
        <taxon>Arthropoda</taxon>
        <taxon>Hexapoda</taxon>
        <taxon>Insecta</taxon>
        <taxon>Pterygota</taxon>
        <taxon>Neoptera</taxon>
        <taxon>Paraneoptera</taxon>
        <taxon>Hemiptera</taxon>
        <taxon>Sternorrhyncha</taxon>
        <taxon>Psylloidea</taxon>
        <taxon>Psyllidae</taxon>
        <taxon>Psyllinae</taxon>
        <taxon>Cacopsylla</taxon>
    </lineage>
</organism>
<feature type="region of interest" description="Disordered" evidence="1">
    <location>
        <begin position="1"/>
        <end position="139"/>
    </location>
</feature>
<accession>A0A8D8ZCH0</accession>
<feature type="compositionally biased region" description="Polar residues" evidence="1">
    <location>
        <begin position="1"/>
        <end position="14"/>
    </location>
</feature>
<sequence>MSESGSQQNPNGGASWSVEVELSLEEMSEDETITNTDYSESITDSPVKVSKEPENKEGSNKPKPDEDLIQWTKQPEDNEGLNKPANEMGTPKTARVDIDASSPLNLAKERSLTKIKKLAGKRSAQHSPKKQSRRGYKQN</sequence>
<feature type="compositionally biased region" description="Basic and acidic residues" evidence="1">
    <location>
        <begin position="49"/>
        <end position="66"/>
    </location>
</feature>
<feature type="compositionally biased region" description="Acidic residues" evidence="1">
    <location>
        <begin position="22"/>
        <end position="32"/>
    </location>
</feature>
<feature type="compositionally biased region" description="Polar residues" evidence="1">
    <location>
        <begin position="33"/>
        <end position="44"/>
    </location>
</feature>